<evidence type="ECO:0000313" key="2">
    <source>
        <dbReference type="EMBL" id="QDM11885.1"/>
    </source>
</evidence>
<dbReference type="CDD" id="cd14948">
    <property type="entry name" value="BACON"/>
    <property type="match status" value="1"/>
</dbReference>
<reference evidence="3" key="1">
    <citation type="journal article" date="2018" name="J. Anim. Genet.">
        <title>Acquired interbacterial defense systems protect against interspecies antagonism in the human gut microbiome.</title>
        <authorList>
            <person name="Ross B.D."/>
            <person name="Verster A.J."/>
            <person name="Radey M.C."/>
            <person name="Schmidtke D.T."/>
            <person name="Pope C.E."/>
            <person name="Hoffman L.R."/>
            <person name="Hajjar A."/>
            <person name="Peterson S.B."/>
            <person name="Borenstein E."/>
            <person name="Mougous J."/>
        </authorList>
    </citation>
    <scope>NUCLEOTIDE SEQUENCE [LARGE SCALE GENOMIC DNA]</scope>
    <source>
        <strain evidence="3">3725 D1 iv</strain>
    </source>
</reference>
<evidence type="ECO:0000259" key="1">
    <source>
        <dbReference type="Pfam" id="PF18942"/>
    </source>
</evidence>
<gene>
    <name evidence="2" type="ORF">DYI28_26010</name>
</gene>
<feature type="domain" description="DUF5689" evidence="1">
    <location>
        <begin position="216"/>
        <end position="427"/>
    </location>
</feature>
<organism evidence="2 3">
    <name type="scientific">Bacteroides ovatus</name>
    <dbReference type="NCBI Taxonomy" id="28116"/>
    <lineage>
        <taxon>Bacteria</taxon>
        <taxon>Pseudomonadati</taxon>
        <taxon>Bacteroidota</taxon>
        <taxon>Bacteroidia</taxon>
        <taxon>Bacteroidales</taxon>
        <taxon>Bacteroidaceae</taxon>
        <taxon>Bacteroides</taxon>
    </lineage>
</organism>
<dbReference type="Pfam" id="PF18942">
    <property type="entry name" value="DUF5689"/>
    <property type="match status" value="1"/>
</dbReference>
<accession>A0A139L6Q0</accession>
<dbReference type="InterPro" id="IPR013783">
    <property type="entry name" value="Ig-like_fold"/>
</dbReference>
<dbReference type="Proteomes" id="UP000318823">
    <property type="component" value="Chromosome"/>
</dbReference>
<dbReference type="InterPro" id="IPR043744">
    <property type="entry name" value="DUF5689"/>
</dbReference>
<proteinExistence type="predicted"/>
<name>A0A139L6Q0_BACOV</name>
<dbReference type="InterPro" id="IPR024361">
    <property type="entry name" value="BACON"/>
</dbReference>
<protein>
    <submittedName>
        <fullName evidence="2">BACON domain-containing protein</fullName>
    </submittedName>
</protein>
<evidence type="ECO:0000313" key="3">
    <source>
        <dbReference type="Proteomes" id="UP000318823"/>
    </source>
</evidence>
<dbReference type="EMBL" id="CP041395">
    <property type="protein sequence ID" value="QDM11885.1"/>
    <property type="molecule type" value="Genomic_DNA"/>
</dbReference>
<dbReference type="RefSeq" id="WP_032843173.1">
    <property type="nucleotide sequence ID" value="NZ_CAXSRA010000020.1"/>
</dbReference>
<dbReference type="AlphaFoldDB" id="A0A139L6Q0"/>
<dbReference type="Gene3D" id="2.60.40.10">
    <property type="entry name" value="Immunoglobulins"/>
    <property type="match status" value="1"/>
</dbReference>
<sequence>MNMKIKESIAWTAFLAVMAIIMFPSCSDEHEAGILEITNNEIILQAEGDPVQVEVKSNTEWRIDFVESTWFSTDIRGAQSSRTYFTVTYDENISDSERFCDIRVFTKDGKTADVIKIKQLSRYPFIVPASDKMELFTKGGEYEMEISTNVPETDIVITPTVNWVQEYRISDGKLYFNTETNSQSPRTGSIVLSYDDQYQRKVTATINLSQAYSEYANAELVSYPTVHGYAVGGITNNVYVEGTIVANGTSKNFPSNRYVIQNEAGETVVFESESLITFAQFAKVSLCLKDGMIREESEGSFTYRLISGITAAHVISSELSTFTIPERTIAELTDNMVFSLVTLKDVEIASPVGAFTNFKTTDPGAADRKINKNYWVEKFPAYYRYYPTCIRDKNGSNTYMLTAFEAPYAHETLPKGSGSITGMVAKVKLTNFDISESRLCILPLNREDINISDINEITSVLVEWDCNVPDWKEIGSSTFTDYHPTGGEASQANALLSKDGNKYFQQTYADYILGFQDDFRGDVNLNTTDGYYGRMRGGAFNSKPWSTSSYFYVDKISTVGISTSLSLQVEMNASWGGGPVAVVEYAYSMNGEWIKVDNSEFTILGQFDRTAAGGQTEKNIPGYKVYDFKLPDALLNRDNICIRLRPVRLPAGVSSFMPLRLANISIKYNK</sequence>